<dbReference type="InterPro" id="IPR028098">
    <property type="entry name" value="Glyco_trans_4-like_N"/>
</dbReference>
<protein>
    <submittedName>
        <fullName evidence="3">Glycosyltransferase involved in cell wall bisynthesis</fullName>
    </submittedName>
</protein>
<organism evidence="3 4">
    <name type="scientific">Aquiflexum balticum DSM 16537</name>
    <dbReference type="NCBI Taxonomy" id="758820"/>
    <lineage>
        <taxon>Bacteria</taxon>
        <taxon>Pseudomonadati</taxon>
        <taxon>Bacteroidota</taxon>
        <taxon>Cytophagia</taxon>
        <taxon>Cytophagales</taxon>
        <taxon>Cyclobacteriaceae</taxon>
        <taxon>Aquiflexum</taxon>
    </lineage>
</organism>
<proteinExistence type="predicted"/>
<evidence type="ECO:0000313" key="4">
    <source>
        <dbReference type="Proteomes" id="UP000192333"/>
    </source>
</evidence>
<sequence>MAHILMLHGSSDLYGASKIFLNSITALREAGHQVTVVLSEDGPLAKELESSGIELHFQKMGILRRKYFNLPGLLNRAKTIWKAKKFLEKLITEKQITHLYSNTSAVLVGAFVAKERGIRHIWHLHEILVGPQWFVSLMGMLINRYADLVVVVSQAVWDNWKSKVSESKMLLLYNGIDYSPYLLQSTDIRNEIPKAEGKILIGMIGRVNHWKGQPYFLEMAKELIHEYQNIHFLIVGDAYPGTEAFVTEMLEKIKTLGLNEHITYLGYREDIPAILQSLDIFVLPSTLPDPLPTVILEAMASSKPVIATQHGGACEMIIHNETGYLIPWSNAKEGAQFIGKLIADKTKREEMGAKGKVRVLEKFSSDTYQTKFIKLFGDVKK</sequence>
<dbReference type="EMBL" id="LT838813">
    <property type="protein sequence ID" value="SMD42150.1"/>
    <property type="molecule type" value="Genomic_DNA"/>
</dbReference>
<keyword evidence="3" id="KW-0808">Transferase</keyword>
<dbReference type="RefSeq" id="WP_084118984.1">
    <property type="nucleotide sequence ID" value="NZ_LT838813.1"/>
</dbReference>
<feature type="domain" description="Glycosyl transferase family 1" evidence="1">
    <location>
        <begin position="186"/>
        <end position="356"/>
    </location>
</feature>
<accession>A0A1W2GZN0</accession>
<gene>
    <name evidence="3" type="ORF">SAMN00777080_0687</name>
</gene>
<dbReference type="AlphaFoldDB" id="A0A1W2GZN0"/>
<dbReference type="Gene3D" id="3.40.50.2000">
    <property type="entry name" value="Glycogen Phosphorylase B"/>
    <property type="match status" value="2"/>
</dbReference>
<dbReference type="PANTHER" id="PTHR12526">
    <property type="entry name" value="GLYCOSYLTRANSFERASE"/>
    <property type="match status" value="1"/>
</dbReference>
<evidence type="ECO:0000259" key="1">
    <source>
        <dbReference type="Pfam" id="PF00534"/>
    </source>
</evidence>
<evidence type="ECO:0000259" key="2">
    <source>
        <dbReference type="Pfam" id="PF13439"/>
    </source>
</evidence>
<dbReference type="Pfam" id="PF13439">
    <property type="entry name" value="Glyco_transf_4"/>
    <property type="match status" value="1"/>
</dbReference>
<reference evidence="4" key="1">
    <citation type="submission" date="2017-04" db="EMBL/GenBank/DDBJ databases">
        <authorList>
            <person name="Varghese N."/>
            <person name="Submissions S."/>
        </authorList>
    </citation>
    <scope>NUCLEOTIDE SEQUENCE [LARGE SCALE GENOMIC DNA]</scope>
    <source>
        <strain evidence="4">DSM 16537</strain>
    </source>
</reference>
<dbReference type="PANTHER" id="PTHR12526:SF627">
    <property type="entry name" value="D-RHAMNOSYLTRANSFERASE WBPZ"/>
    <property type="match status" value="1"/>
</dbReference>
<feature type="domain" description="Glycosyltransferase subfamily 4-like N-terminal" evidence="2">
    <location>
        <begin position="15"/>
        <end position="177"/>
    </location>
</feature>
<dbReference type="Proteomes" id="UP000192333">
    <property type="component" value="Chromosome I"/>
</dbReference>
<dbReference type="OrthoDB" id="9806653at2"/>
<dbReference type="Pfam" id="PF00534">
    <property type="entry name" value="Glycos_transf_1"/>
    <property type="match status" value="1"/>
</dbReference>
<dbReference type="InterPro" id="IPR001296">
    <property type="entry name" value="Glyco_trans_1"/>
</dbReference>
<name>A0A1W2GZN0_9BACT</name>
<dbReference type="GO" id="GO:0016757">
    <property type="term" value="F:glycosyltransferase activity"/>
    <property type="evidence" value="ECO:0007669"/>
    <property type="project" value="InterPro"/>
</dbReference>
<dbReference type="STRING" id="758820.SAMN00777080_0687"/>
<dbReference type="CDD" id="cd03801">
    <property type="entry name" value="GT4_PimA-like"/>
    <property type="match status" value="1"/>
</dbReference>
<evidence type="ECO:0000313" key="3">
    <source>
        <dbReference type="EMBL" id="SMD42150.1"/>
    </source>
</evidence>
<dbReference type="SUPFAM" id="SSF53756">
    <property type="entry name" value="UDP-Glycosyltransferase/glycogen phosphorylase"/>
    <property type="match status" value="1"/>
</dbReference>
<keyword evidence="4" id="KW-1185">Reference proteome</keyword>